<feature type="compositionally biased region" description="Low complexity" evidence="1">
    <location>
        <begin position="446"/>
        <end position="464"/>
    </location>
</feature>
<feature type="region of interest" description="Disordered" evidence="1">
    <location>
        <begin position="305"/>
        <end position="337"/>
    </location>
</feature>
<dbReference type="Pfam" id="PF15996">
    <property type="entry name" value="PNISR"/>
    <property type="match status" value="2"/>
</dbReference>
<dbReference type="AlphaFoldDB" id="A0A5S6Q7B9"/>
<accession>A0A5S6Q7B9</accession>
<protein>
    <submittedName>
        <fullName evidence="3">Uncharacterized protein</fullName>
    </submittedName>
</protein>
<sequence>MDSSVGSMQARCLDRRQTEIDWADMAQKWIDTKQQYAAMLEHSFVASSRGESRPPVSSLPRVYNSVTDVMSHPYPQPNGRVMPSLYSGHPALLPTPRDQRMVSCVNPVKQSYEPCMSSVPPSNPAIHGPNRCLNPRMPRLSMPPAQAGQFPIGNFGPVHPGPQSVHWKPQTVCQTVQYPSQFNVDCWRAPAAHWLTAVPQFDRQERMPMPRALSNSGLPVQFPMLTAADARAPMPTSTASMYPINEPPSFNYQAWRHATPPSGNVAVPMVTGAAGSPAVGSIARSLEQRKTLPNWIRDGLEKIEHEKRRSADGSTEGSTAIVPTQHNAGESSEDHCKVSGDSCARSEVETQLLLRCIQKELTAILLEVTNSAVETICEKKFKEEKGKAQPKLLAQSTALASILHLGDDEDEQEGSSEAGAFDDRSSDGTKRSSPTFRAPLPPPPSRFKSSGGSSRSKKSSGPSRNVQDCVSSDSKDRSGENHCRSSNWLKHQRFHTNGTRGHEDMCDGCAPKVARRY</sequence>
<feature type="compositionally biased region" description="Basic and acidic residues" evidence="1">
    <location>
        <begin position="473"/>
        <end position="483"/>
    </location>
</feature>
<evidence type="ECO:0000313" key="2">
    <source>
        <dbReference type="Proteomes" id="UP000046395"/>
    </source>
</evidence>
<reference evidence="3" key="1">
    <citation type="submission" date="2019-12" db="UniProtKB">
        <authorList>
            <consortium name="WormBaseParasite"/>
        </authorList>
    </citation>
    <scope>IDENTIFICATION</scope>
</reference>
<keyword evidence="2" id="KW-1185">Reference proteome</keyword>
<name>A0A5S6Q7B9_TRIMR</name>
<dbReference type="InterPro" id="IPR031937">
    <property type="entry name" value="PNISR"/>
</dbReference>
<organism evidence="2 3">
    <name type="scientific">Trichuris muris</name>
    <name type="common">Mouse whipworm</name>
    <dbReference type="NCBI Taxonomy" id="70415"/>
    <lineage>
        <taxon>Eukaryota</taxon>
        <taxon>Metazoa</taxon>
        <taxon>Ecdysozoa</taxon>
        <taxon>Nematoda</taxon>
        <taxon>Enoplea</taxon>
        <taxon>Dorylaimia</taxon>
        <taxon>Trichinellida</taxon>
        <taxon>Trichuridae</taxon>
        <taxon>Trichuris</taxon>
    </lineage>
</organism>
<dbReference type="PANTHER" id="PTHR31518">
    <property type="entry name" value="ARGININE/SERINE-RICH PROTEIN PNISR"/>
    <property type="match status" value="1"/>
</dbReference>
<evidence type="ECO:0000256" key="1">
    <source>
        <dbReference type="SAM" id="MobiDB-lite"/>
    </source>
</evidence>
<evidence type="ECO:0000313" key="3">
    <source>
        <dbReference type="WBParaSite" id="TMUE_1000003078.1"/>
    </source>
</evidence>
<feature type="compositionally biased region" description="Polar residues" evidence="1">
    <location>
        <begin position="312"/>
        <end position="330"/>
    </location>
</feature>
<dbReference type="Proteomes" id="UP000046395">
    <property type="component" value="Unassembled WGS sequence"/>
</dbReference>
<dbReference type="WBParaSite" id="TMUE_1000003078.1">
    <property type="protein sequence ID" value="TMUE_1000003078.1"/>
    <property type="gene ID" value="WBGene00294760"/>
</dbReference>
<feature type="compositionally biased region" description="Basic and acidic residues" evidence="1">
    <location>
        <begin position="421"/>
        <end position="430"/>
    </location>
</feature>
<feature type="region of interest" description="Disordered" evidence="1">
    <location>
        <begin position="407"/>
        <end position="484"/>
    </location>
</feature>
<proteinExistence type="predicted"/>